<accession>A0A858C0U0</accession>
<feature type="transmembrane region" description="Helical" evidence="1">
    <location>
        <begin position="27"/>
        <end position="44"/>
    </location>
</feature>
<keyword evidence="1" id="KW-0812">Transmembrane</keyword>
<gene>
    <name evidence="2" type="ORF">Ami103574_12225</name>
</gene>
<evidence type="ECO:0000313" key="2">
    <source>
        <dbReference type="EMBL" id="QIB70016.1"/>
    </source>
</evidence>
<name>A0A858C0U0_9FIRM</name>
<feature type="transmembrane region" description="Helical" evidence="1">
    <location>
        <begin position="108"/>
        <end position="129"/>
    </location>
</feature>
<keyword evidence="1" id="KW-1133">Transmembrane helix</keyword>
<organism evidence="2 3">
    <name type="scientific">Aminipila butyrica</name>
    <dbReference type="NCBI Taxonomy" id="433296"/>
    <lineage>
        <taxon>Bacteria</taxon>
        <taxon>Bacillati</taxon>
        <taxon>Bacillota</taxon>
        <taxon>Clostridia</taxon>
        <taxon>Peptostreptococcales</taxon>
        <taxon>Anaerovoracaceae</taxon>
        <taxon>Aminipila</taxon>
    </lineage>
</organism>
<dbReference type="KEGG" id="abut:Ami103574_12225"/>
<feature type="transmembrane region" description="Helical" evidence="1">
    <location>
        <begin position="150"/>
        <end position="167"/>
    </location>
</feature>
<feature type="transmembrane region" description="Helical" evidence="1">
    <location>
        <begin position="179"/>
        <end position="203"/>
    </location>
</feature>
<feature type="transmembrane region" description="Helical" evidence="1">
    <location>
        <begin position="76"/>
        <end position="96"/>
    </location>
</feature>
<dbReference type="RefSeq" id="WP_163067256.1">
    <property type="nucleotide sequence ID" value="NZ_CP048649.1"/>
</dbReference>
<proteinExistence type="predicted"/>
<evidence type="ECO:0000313" key="3">
    <source>
        <dbReference type="Proteomes" id="UP000466848"/>
    </source>
</evidence>
<dbReference type="Proteomes" id="UP000466848">
    <property type="component" value="Chromosome"/>
</dbReference>
<keyword evidence="3" id="KW-1185">Reference proteome</keyword>
<feature type="transmembrane region" description="Helical" evidence="1">
    <location>
        <begin position="50"/>
        <end position="67"/>
    </location>
</feature>
<dbReference type="EMBL" id="CP048649">
    <property type="protein sequence ID" value="QIB70016.1"/>
    <property type="molecule type" value="Genomic_DNA"/>
</dbReference>
<reference evidence="2 3" key="1">
    <citation type="submission" date="2020-02" db="EMBL/GenBank/DDBJ databases">
        <authorList>
            <person name="Kim Y.B."/>
            <person name="Roh S.W."/>
        </authorList>
    </citation>
    <scope>NUCLEOTIDE SEQUENCE [LARGE SCALE GENOMIC DNA]</scope>
    <source>
        <strain evidence="2 3">DSM 103574</strain>
    </source>
</reference>
<protein>
    <submittedName>
        <fullName evidence="2">Uncharacterized protein</fullName>
    </submittedName>
</protein>
<sequence>MNIQKDDIQYFINQESYSPPKKMIRSFLLLILILGMPTAIFGAYSNITSAVMLPIIMGICIWGILLLKNPINQNKLNLFLGASALSISLSTLILAYKTYASNNNHEVPLQIICFILGVYIICIAVYITIIFQWIKKGHYRQQKKYKNVKWITSGIMIIMIVSGREILGAIDRNILDKAMLLMLILVAFTCAYGGTSCFLKYYLAKKIEDEHLE</sequence>
<keyword evidence="1" id="KW-0472">Membrane</keyword>
<evidence type="ECO:0000256" key="1">
    <source>
        <dbReference type="SAM" id="Phobius"/>
    </source>
</evidence>
<dbReference type="AlphaFoldDB" id="A0A858C0U0"/>